<evidence type="ECO:0000313" key="2">
    <source>
        <dbReference type="EMBL" id="AJY44736.1"/>
    </source>
</evidence>
<feature type="transmembrane region" description="Helical" evidence="1">
    <location>
        <begin position="114"/>
        <end position="135"/>
    </location>
</feature>
<gene>
    <name evidence="2" type="ORF">TM49_02055</name>
</gene>
<feature type="transmembrane region" description="Helical" evidence="1">
    <location>
        <begin position="155"/>
        <end position="174"/>
    </location>
</feature>
<dbReference type="HOGENOM" id="CLU_1459667_0_0_5"/>
<protein>
    <recommendedName>
        <fullName evidence="4">DUF2975 domain-containing protein</fullName>
    </recommendedName>
</protein>
<organism evidence="2 3">
    <name type="scientific">Martelella endophytica</name>
    <dbReference type="NCBI Taxonomy" id="1486262"/>
    <lineage>
        <taxon>Bacteria</taxon>
        <taxon>Pseudomonadati</taxon>
        <taxon>Pseudomonadota</taxon>
        <taxon>Alphaproteobacteria</taxon>
        <taxon>Hyphomicrobiales</taxon>
        <taxon>Aurantimonadaceae</taxon>
        <taxon>Martelella</taxon>
    </lineage>
</organism>
<keyword evidence="1" id="KW-0812">Transmembrane</keyword>
<keyword evidence="1" id="KW-0472">Membrane</keyword>
<sequence length="185" mass="20116">MVIIMKDETKALRNLCNGMSLATRVLQIGVVVMTVSLGWYAITSPEGYADLISPMTTNGKVTITPAITAALVSLDVMTSVLMLAGLQTIWTFFQSLGREKPFSANLAILLRRAGIFALSLWGATWLSDTLSLPLLTAYNPPGEHKFAIGFGSYDFGMLLIVGFLFTMGHAFVLASRIHNELEQVV</sequence>
<dbReference type="EMBL" id="CP010803">
    <property type="protein sequence ID" value="AJY44736.1"/>
    <property type="molecule type" value="Genomic_DNA"/>
</dbReference>
<feature type="transmembrane region" description="Helical" evidence="1">
    <location>
        <begin position="21"/>
        <end position="42"/>
    </location>
</feature>
<evidence type="ECO:0008006" key="4">
    <source>
        <dbReference type="Google" id="ProtNLM"/>
    </source>
</evidence>
<dbReference type="STRING" id="1486262.TM49_02055"/>
<dbReference type="KEGG" id="mey:TM49_02055"/>
<dbReference type="AlphaFoldDB" id="A0A0D5LKP5"/>
<dbReference type="Proteomes" id="UP000032611">
    <property type="component" value="Chromosome"/>
</dbReference>
<evidence type="ECO:0000313" key="3">
    <source>
        <dbReference type="Proteomes" id="UP000032611"/>
    </source>
</evidence>
<evidence type="ECO:0000256" key="1">
    <source>
        <dbReference type="SAM" id="Phobius"/>
    </source>
</evidence>
<keyword evidence="1" id="KW-1133">Transmembrane helix</keyword>
<accession>A0A0D5LKP5</accession>
<name>A0A0D5LKP5_MAREN</name>
<dbReference type="PATRIC" id="fig|1486262.3.peg.426"/>
<feature type="transmembrane region" description="Helical" evidence="1">
    <location>
        <begin position="62"/>
        <end position="93"/>
    </location>
</feature>
<keyword evidence="3" id="KW-1185">Reference proteome</keyword>
<reference evidence="2 3" key="1">
    <citation type="journal article" date="2015" name="Genome Announc.">
        <title>Complete genome sequence of Martelella endophytica YC6887, which has antifungal activity associated with a halophyte.</title>
        <authorList>
            <person name="Khan A."/>
            <person name="Khan H."/>
            <person name="Chung E.J."/>
            <person name="Hossain M.T."/>
            <person name="Chung Y.R."/>
        </authorList>
    </citation>
    <scope>NUCLEOTIDE SEQUENCE [LARGE SCALE GENOMIC DNA]</scope>
    <source>
        <strain evidence="2">YC6887</strain>
    </source>
</reference>
<proteinExistence type="predicted"/>